<dbReference type="Pfam" id="PF01509">
    <property type="entry name" value="TruB_N"/>
    <property type="match status" value="1"/>
</dbReference>
<dbReference type="GO" id="GO:0160148">
    <property type="term" value="F:tRNA pseudouridine(55) synthase activity"/>
    <property type="evidence" value="ECO:0007669"/>
    <property type="project" value="UniProtKB-EC"/>
</dbReference>
<dbReference type="CDD" id="cd02573">
    <property type="entry name" value="PseudoU_synth_EcTruB"/>
    <property type="match status" value="1"/>
</dbReference>
<dbReference type="Gene3D" id="3.30.2350.10">
    <property type="entry name" value="Pseudouridine synthase"/>
    <property type="match status" value="1"/>
</dbReference>
<dbReference type="InterPro" id="IPR002501">
    <property type="entry name" value="PsdUridine_synth_N"/>
</dbReference>
<dbReference type="InterPro" id="IPR020103">
    <property type="entry name" value="PsdUridine_synth_cat_dom_sf"/>
</dbReference>
<dbReference type="PANTHER" id="PTHR13767:SF2">
    <property type="entry name" value="PSEUDOURIDYLATE SYNTHASE TRUB1"/>
    <property type="match status" value="1"/>
</dbReference>
<dbReference type="PANTHER" id="PTHR13767">
    <property type="entry name" value="TRNA-PSEUDOURIDINE SYNTHASE"/>
    <property type="match status" value="1"/>
</dbReference>
<dbReference type="Pfam" id="PF16198">
    <property type="entry name" value="TruB_C_2"/>
    <property type="match status" value="1"/>
</dbReference>
<feature type="domain" description="tRNA pseudouridylate synthase B C-terminal" evidence="7">
    <location>
        <begin position="182"/>
        <end position="240"/>
    </location>
</feature>
<comment type="function">
    <text evidence="5">Responsible for synthesis of pseudouridine from uracil-55 in the psi GC loop of transfer RNAs.</text>
</comment>
<proteinExistence type="inferred from homology"/>
<evidence type="ECO:0000256" key="1">
    <source>
        <dbReference type="ARBA" id="ARBA00000385"/>
    </source>
</evidence>
<evidence type="ECO:0000313" key="8">
    <source>
        <dbReference type="EMBL" id="MFC7292295.1"/>
    </source>
</evidence>
<feature type="domain" description="Pseudouridine synthase II N-terminal" evidence="6">
    <location>
        <begin position="33"/>
        <end position="181"/>
    </location>
</feature>
<keyword evidence="4 5" id="KW-0413">Isomerase</keyword>
<reference evidence="9" key="1">
    <citation type="journal article" date="2019" name="Int. J. Syst. Evol. Microbiol.">
        <title>The Global Catalogue of Microorganisms (GCM) 10K type strain sequencing project: providing services to taxonomists for standard genome sequencing and annotation.</title>
        <authorList>
            <consortium name="The Broad Institute Genomics Platform"/>
            <consortium name="The Broad Institute Genome Sequencing Center for Infectious Disease"/>
            <person name="Wu L."/>
            <person name="Ma J."/>
        </authorList>
    </citation>
    <scope>NUCLEOTIDE SEQUENCE [LARGE SCALE GENOMIC DNA]</scope>
    <source>
        <strain evidence="9">CCUG 51308</strain>
    </source>
</reference>
<dbReference type="InterPro" id="IPR032819">
    <property type="entry name" value="TruB_C"/>
</dbReference>
<evidence type="ECO:0000256" key="2">
    <source>
        <dbReference type="ARBA" id="ARBA00005642"/>
    </source>
</evidence>
<keyword evidence="3 5" id="KW-0819">tRNA processing</keyword>
<dbReference type="EMBL" id="JBHTBR010000005">
    <property type="protein sequence ID" value="MFC7292295.1"/>
    <property type="molecule type" value="Genomic_DNA"/>
</dbReference>
<evidence type="ECO:0000256" key="3">
    <source>
        <dbReference type="ARBA" id="ARBA00022694"/>
    </source>
</evidence>
<evidence type="ECO:0000259" key="7">
    <source>
        <dbReference type="Pfam" id="PF16198"/>
    </source>
</evidence>
<comment type="similarity">
    <text evidence="2 5">Belongs to the pseudouridine synthase TruB family. Type 1 subfamily.</text>
</comment>
<dbReference type="RefSeq" id="WP_382167612.1">
    <property type="nucleotide sequence ID" value="NZ_JBHTBR010000005.1"/>
</dbReference>
<gene>
    <name evidence="5 8" type="primary">truB</name>
    <name evidence="8" type="ORF">ACFQS8_11750</name>
</gene>
<evidence type="ECO:0000259" key="6">
    <source>
        <dbReference type="Pfam" id="PF01509"/>
    </source>
</evidence>
<keyword evidence="9" id="KW-1185">Reference proteome</keyword>
<evidence type="ECO:0000256" key="4">
    <source>
        <dbReference type="ARBA" id="ARBA00023235"/>
    </source>
</evidence>
<dbReference type="InterPro" id="IPR014780">
    <property type="entry name" value="tRNA_psdUridine_synth_TruB"/>
</dbReference>
<accession>A0ABW2IN54</accession>
<feature type="active site" description="Nucleophile" evidence="5">
    <location>
        <position position="48"/>
    </location>
</feature>
<organism evidence="8 9">
    <name type="scientific">Hirschia litorea</name>
    <dbReference type="NCBI Taxonomy" id="1199156"/>
    <lineage>
        <taxon>Bacteria</taxon>
        <taxon>Pseudomonadati</taxon>
        <taxon>Pseudomonadota</taxon>
        <taxon>Alphaproteobacteria</taxon>
        <taxon>Hyphomonadales</taxon>
        <taxon>Hyphomonadaceae</taxon>
        <taxon>Hirschia</taxon>
    </lineage>
</organism>
<name>A0ABW2IN54_9PROT</name>
<dbReference type="Proteomes" id="UP001596492">
    <property type="component" value="Unassembled WGS sequence"/>
</dbReference>
<comment type="catalytic activity">
    <reaction evidence="1 5">
        <text>uridine(55) in tRNA = pseudouridine(55) in tRNA</text>
        <dbReference type="Rhea" id="RHEA:42532"/>
        <dbReference type="Rhea" id="RHEA-COMP:10101"/>
        <dbReference type="Rhea" id="RHEA-COMP:10102"/>
        <dbReference type="ChEBI" id="CHEBI:65314"/>
        <dbReference type="ChEBI" id="CHEBI:65315"/>
        <dbReference type="EC" id="5.4.99.25"/>
    </reaction>
</comment>
<sequence length="320" mass="35020">MGRKRKKGQPVHGWLVLDKPENITSTQAVGKTRWQLNAQKAGHGGTLDPLASGILPIAFGEATKTVPYVMDADKDYRFTIRFGSSTTTQDREGDVIATSDLRPTPEQIEIALASFVGEIEQIPPQFSAIKVNGERAYDLARDGEQVELQPRKVHLLAAKLENCPSADLAVISVTSGKGFYIRALARDICEKLGVEGHVAALRRTRVGSFSEESSIGLEKFVEIGDRDALEAQLVPIETALDDIPALAINGEDASKLRQGREIVLLPHLVEAFKEKRRPRIVNGEDASRIAFAKEGEKAVALGEVRAGRFVPVRVFNFNTE</sequence>
<dbReference type="HAMAP" id="MF_01080">
    <property type="entry name" value="TruB_bact"/>
    <property type="match status" value="1"/>
</dbReference>
<dbReference type="SUPFAM" id="SSF55120">
    <property type="entry name" value="Pseudouridine synthase"/>
    <property type="match status" value="1"/>
</dbReference>
<dbReference type="EC" id="5.4.99.25" evidence="5"/>
<evidence type="ECO:0000256" key="5">
    <source>
        <dbReference type="HAMAP-Rule" id="MF_01080"/>
    </source>
</evidence>
<evidence type="ECO:0000313" key="9">
    <source>
        <dbReference type="Proteomes" id="UP001596492"/>
    </source>
</evidence>
<comment type="caution">
    <text evidence="8">The sequence shown here is derived from an EMBL/GenBank/DDBJ whole genome shotgun (WGS) entry which is preliminary data.</text>
</comment>
<protein>
    <recommendedName>
        <fullName evidence="5">tRNA pseudouridine synthase B</fullName>
        <ecNumber evidence="5">5.4.99.25</ecNumber>
    </recommendedName>
    <alternativeName>
        <fullName evidence="5">tRNA pseudouridine(55) synthase</fullName>
        <shortName evidence="5">Psi55 synthase</shortName>
    </alternativeName>
    <alternativeName>
        <fullName evidence="5">tRNA pseudouridylate synthase</fullName>
    </alternativeName>
    <alternativeName>
        <fullName evidence="5">tRNA-uridine isomerase</fullName>
    </alternativeName>
</protein>
<dbReference type="NCBIfam" id="TIGR00431">
    <property type="entry name" value="TruB"/>
    <property type="match status" value="1"/>
</dbReference>